<dbReference type="InterPro" id="IPR008928">
    <property type="entry name" value="6-hairpin_glycosidase_sf"/>
</dbReference>
<reference evidence="8 9" key="1">
    <citation type="submission" date="2020-05" db="EMBL/GenBank/DDBJ databases">
        <title>Aquincola sp. isolate from soil.</title>
        <authorList>
            <person name="Han J."/>
            <person name="Kim D.-U."/>
        </authorList>
    </citation>
    <scope>NUCLEOTIDE SEQUENCE [LARGE SCALE GENOMIC DNA]</scope>
    <source>
        <strain evidence="8 9">S2</strain>
    </source>
</reference>
<sequence length="2924" mass="317656">MTATGSPPALPAGLDDLGLLSTQAGRLEPPIRSVLFGLARFEQHGRSLARTHEVVRGSAAGAGFFPRLEDNIAVLRRARALLERHAREGHHLGPAALWLLDNAALIDEQLHAIRRGLPRNFFRLLPRLRDEPLPGLPRVYGVAWAWVAHTDAGFDAELLEAYLRAYQSERALTLAELWALPTTLRVVLVENLRRLAERSATLQAARDAAHQWVDQPDTARNTLQLERLERLASARGVADAFLLTIEQRRDELPPSQCRELTAWLALRLHDPAGALSRQQSEATEDQQSIRNAITTLRHVDRLDWRGLFARTSTVMQILQSAPVHAAEREDTQDETLHAVERLARESGLSETAVAKTLLELTQRTKDAADPGAAPMHWWGGAGEHDLRAGLGLKPRWWPRRGSRAFRRLATAVYLPGLALLAIAITAGLLVQLAPPAASGWLLLATALLLLGPIGEAVVALTNRLISESVQPQKLPRLAFAGGIPAEERVLVVIPSLLSSERAAAALVAQLEQHYLANPEAEAQFALLTDWADADEASLPTDASQLEAAQRAIEALNRRHPAPDGAPLRFLLLHRTRQWSECEQRCIGWERKRGKLEQLVRALAEPDFRPFVPLGALSLPAAGVQHVVTLDSDTVLPPGRLRALVGVAAHPLNRPRIDMRTRRVVAGYGILQPHVVTPLPAPGFVTAYHTIFSGQCGIDPYSAASSEVYQDVFGEGSFTGKGLLNVQALRWTLLGRLPENQVLSHDLLEGCIARCAGLSDVTVVEDAPVHADAAAARLHRWTRGDWQLLPFLRSAGEIDMPLISRWKMIDNLRRSLVVPQSLALVLLVLASGVLPLGWTLGIVAAAFGAGPLLGALAGLAPSRDDIALKLFYYRAGADVVRVAGIVGWHLAQLLQLGMMYADAIGRALWRQWVSRRHLLQWTTAADAQAAARTRLDPLLQAHAREPLAAALLLLGLALLHLAGAPVQWPAACALLGLWAASPLWTWLASRPRPPHEALQPEERQYLQGLARDSWRFYERHVGVEDNHLPPDNVQMVPTQMVAHRTSPTNIGLYLLATACVRTLGFIGTVEMAERIDATLNTLERLPRHRGHFYNWIDSRTLAVLPPAYVSAVDSGNCSAHLLAVARACEEAAAAPDNSAALRTALRGSAQRATALQPVLAGSPMLRAVAALGADARDWPIDEASAQAVQAQVRQARAELDQLRLGDADGAVNDSMWRLHDHVASLESALRDLLVADSAALRAQLLALAERARTLALAPDYAMLFDPQRKLLHIGYRADAGQLDDNHYDLLASEARLTSLVAIAKGDVPSAHWSALGRPFFAHGTEVGLKSWSGSMFEYLMPSLVLDEPVGSVLHQVTRSAVAEQMAEARERGTPWGISESAIAGQDHTLAFQYGPQGVPRLALRRTPHDERVIAPYATALALLVAPQAAIANLQALQQLGARRAFGFLEALDYTPQRQAAGSTMVEVDAYMAHHQAMGLIAIADVLTRGIARRWAMSDPHLRAVAPLLHERAPREVAVLADPAPVPPPRRPRSAHLMQDSKPLDDALPATQLLTNGRHAVALRSHGGGWSSWQGVGLTRWRDDLLRPAHGSFFFVQRRSKPLHSLTAHPAPDRDARYHCRMQPDRVVFDTQWPDLHSRCTVWVSPEDDCEMRQVELTNAGSQPITLTLAWAAEPTLAPQRGDEAHPAFSNLFLQARWDAAEHALYLRRRPRLHDEPVVQAVFFLALAEGAVEGVEAAADRGPWLGRYGQAAAPRGTFPGRVLAEADAPPVATATAPAGDDAAADAAADANLPLPGVPLDTGLDPLAMISVRLKLNPGATTRLTFCAAASHDLDQLGALVDKYRQASHLQRASSMSHTMAGIRLRELGFDADTWIAVLRLNTLLTAHGTRDLPAAHRIATAAAPRCDRRLLWRLGISGDRPILLVTIIGEPGLGMVQSLKKALRLWTAAGLGLDLVVINAEPPSYLSPVQQQLQVLRERHLALQDEHIPADRRATLHVLKDQELSADERHTLLTLARLRLQADGRTLAQQLDRVQDDYRRDRLQRSTIPRWPVQPLLPAPSAADAPPPPVSAAAASGLAAPAGHLPEGRFDAEHGDFTFGVEAARHPARPWVNVLANAQFGCQVTEAGGGYTWAGNSRMHQLTGWANDPLTDPAAEWLLLHDLDRGQVWPLGRALAAGGGARQVTHGIGFTRMQQSIDGLEITLTWCVDVAQAVKQVQVQVRASAGKPRRLRLVALLEWQMGSARAERLSVVTRSDALQLGPQGAGLPEPEPMTALQATQLDHLGGFGNATAFVAWRPTQPDDADHEHSADGPTVRPLAEDWTCDRREFFDPAGRMMLPARLGRRGGTGLDPCAALSCLLTPPSGGEARLTLLIGHAAHPMAAHALLEEACAVDPAERLARQRAQWPALLGGIRVRTPDHRFDALVNHWLGYQTLGCRMWARAGYYQASGAFGFRDQLQDAMALVTRAPALLAQQIRACAARQFAAGDVQHWWHEPGGAGVRTHFSDDRLWLPLAIALYVERSGDATLLDVRAPFLVGGQVPEGAEDLYETPQVSADTASLYEHGARAIDRSLQSGAHGLPLFGTGDWNDGMNRVGDQGRGESVWMGWFLCMVIEAFTPLAAERGDETRVASWRSAREGWQRALDDAGWDGQWYRRGFFDDGSPLGSAANSECRIDLIAQAWAVLSGAGDPQRAQQAMASAQALLFDEHAGLARLLDPPLQRAAPPAGYIQSYPPGVRENGGQYNHGAVWALMALARLGQAEAAWQVFAGLSPAHRSADPGRAAAYAIEPYVMAGDVYSQPPYRGRGGWSWYTGSAGWLLRAAVESICGVVPANGRVRFAPCLPPHWPEASVALRDEAGRWHRFIVCNGEAACSAALAREPQARRIALDEVIELATLPAASVHVLLAPPTVGPGLQQETAVAATAR</sequence>
<dbReference type="Gene3D" id="2.70.98.40">
    <property type="entry name" value="Glycoside hydrolase, family 65, N-terminal domain"/>
    <property type="match status" value="2"/>
</dbReference>
<feature type="domain" description="Glycosyl hydrolase 94 catalytic" evidence="7">
    <location>
        <begin position="2404"/>
        <end position="2827"/>
    </location>
</feature>
<evidence type="ECO:0000259" key="5">
    <source>
        <dbReference type="Pfam" id="PF06165"/>
    </source>
</evidence>
<evidence type="ECO:0000256" key="4">
    <source>
        <dbReference type="SAM" id="Phobius"/>
    </source>
</evidence>
<evidence type="ECO:0000256" key="3">
    <source>
        <dbReference type="SAM" id="MobiDB-lite"/>
    </source>
</evidence>
<feature type="transmembrane region" description="Helical" evidence="4">
    <location>
        <begin position="439"/>
        <end position="460"/>
    </location>
</feature>
<evidence type="ECO:0000313" key="9">
    <source>
        <dbReference type="Proteomes" id="UP000737171"/>
    </source>
</evidence>
<name>A0ABX2EHM8_9BURK</name>
<comment type="caution">
    <text evidence="8">The sequence shown here is derived from an EMBL/GenBank/DDBJ whole genome shotgun (WGS) entry which is preliminary data.</text>
</comment>
<dbReference type="Pfam" id="PF06165">
    <property type="entry name" value="GH94_b-supersand"/>
    <property type="match status" value="2"/>
</dbReference>
<feature type="transmembrane region" description="Helical" evidence="4">
    <location>
        <begin position="839"/>
        <end position="858"/>
    </location>
</feature>
<dbReference type="PANTHER" id="PTHR37469:SF2">
    <property type="entry name" value="CELLOBIONIC ACID PHOSPHORYLASE"/>
    <property type="match status" value="1"/>
</dbReference>
<dbReference type="Pfam" id="PF10091">
    <property type="entry name" value="Glycoamylase"/>
    <property type="match status" value="1"/>
</dbReference>
<keyword evidence="4" id="KW-0472">Membrane</keyword>
<dbReference type="Gene3D" id="1.50.10.10">
    <property type="match status" value="1"/>
</dbReference>
<accession>A0ABX2EHM8</accession>
<dbReference type="InterPro" id="IPR052047">
    <property type="entry name" value="GH94_Enzymes"/>
</dbReference>
<feature type="domain" description="Glycoamylase-like" evidence="6">
    <location>
        <begin position="1285"/>
        <end position="1489"/>
    </location>
</feature>
<feature type="region of interest" description="Disordered" evidence="3">
    <location>
        <begin position="2047"/>
        <end position="2075"/>
    </location>
</feature>
<dbReference type="InterPro" id="IPR011013">
    <property type="entry name" value="Gal_mutarotase_sf_dom"/>
</dbReference>
<dbReference type="SUPFAM" id="SSF74650">
    <property type="entry name" value="Galactose mutarotase-like"/>
    <property type="match status" value="2"/>
</dbReference>
<dbReference type="InterPro" id="IPR033432">
    <property type="entry name" value="GH94_catalytic"/>
</dbReference>
<keyword evidence="1" id="KW-0328">Glycosyltransferase</keyword>
<organism evidence="8 9">
    <name type="scientific">Pseudaquabacterium terrae</name>
    <dbReference type="NCBI Taxonomy" id="2732868"/>
    <lineage>
        <taxon>Bacteria</taxon>
        <taxon>Pseudomonadati</taxon>
        <taxon>Pseudomonadota</taxon>
        <taxon>Betaproteobacteria</taxon>
        <taxon>Burkholderiales</taxon>
        <taxon>Sphaerotilaceae</taxon>
        <taxon>Pseudaquabacterium</taxon>
    </lineage>
</organism>
<protein>
    <submittedName>
        <fullName evidence="8">Carbohydrate-binding protein</fullName>
    </submittedName>
</protein>
<evidence type="ECO:0000256" key="1">
    <source>
        <dbReference type="ARBA" id="ARBA00022676"/>
    </source>
</evidence>
<keyword evidence="4" id="KW-1133">Transmembrane helix</keyword>
<keyword evidence="9" id="KW-1185">Reference proteome</keyword>
<keyword evidence="2" id="KW-0808">Transferase</keyword>
<dbReference type="SUPFAM" id="SSF48208">
    <property type="entry name" value="Six-hairpin glycosidases"/>
    <property type="match status" value="1"/>
</dbReference>
<keyword evidence="4" id="KW-0812">Transmembrane</keyword>
<proteinExistence type="predicted"/>
<gene>
    <name evidence="8" type="ORF">HLB44_14175</name>
</gene>
<dbReference type="Gene3D" id="1.50.10.140">
    <property type="match status" value="1"/>
</dbReference>
<dbReference type="Proteomes" id="UP000737171">
    <property type="component" value="Unassembled WGS sequence"/>
</dbReference>
<dbReference type="Pfam" id="PF17167">
    <property type="entry name" value="Glyco_hydro_94"/>
    <property type="match status" value="1"/>
</dbReference>
<dbReference type="RefSeq" id="WP_173123511.1">
    <property type="nucleotide sequence ID" value="NZ_JABRWJ010000004.1"/>
</dbReference>
<evidence type="ECO:0000256" key="2">
    <source>
        <dbReference type="ARBA" id="ARBA00022679"/>
    </source>
</evidence>
<feature type="transmembrane region" description="Helical" evidence="4">
    <location>
        <begin position="408"/>
        <end position="433"/>
    </location>
</feature>
<dbReference type="InterPro" id="IPR019282">
    <property type="entry name" value="Glycoamylase-like_cons_dom"/>
</dbReference>
<dbReference type="InterPro" id="IPR010383">
    <property type="entry name" value="Glyco_hydrolase_94_b-supersand"/>
</dbReference>
<feature type="domain" description="Glycosyl hydrolase 94 supersandwich" evidence="5">
    <location>
        <begin position="1545"/>
        <end position="1757"/>
    </location>
</feature>
<dbReference type="EMBL" id="JABRWJ010000004">
    <property type="protein sequence ID" value="NRF68136.1"/>
    <property type="molecule type" value="Genomic_DNA"/>
</dbReference>
<dbReference type="InterPro" id="IPR012341">
    <property type="entry name" value="6hp_glycosidase-like_sf"/>
</dbReference>
<feature type="domain" description="Glycosyl hydrolase 94 supersandwich" evidence="5">
    <location>
        <begin position="2102"/>
        <end position="2387"/>
    </location>
</feature>
<evidence type="ECO:0000259" key="7">
    <source>
        <dbReference type="Pfam" id="PF17167"/>
    </source>
</evidence>
<dbReference type="PANTHER" id="PTHR37469">
    <property type="entry name" value="CELLOBIONIC ACID PHOSPHORYLASE-RELATED"/>
    <property type="match status" value="1"/>
</dbReference>
<dbReference type="SMART" id="SM01068">
    <property type="entry name" value="CBM_X"/>
    <property type="match status" value="2"/>
</dbReference>
<evidence type="ECO:0000313" key="8">
    <source>
        <dbReference type="EMBL" id="NRF68136.1"/>
    </source>
</evidence>
<evidence type="ECO:0000259" key="6">
    <source>
        <dbReference type="Pfam" id="PF10091"/>
    </source>
</evidence>
<feature type="transmembrane region" description="Helical" evidence="4">
    <location>
        <begin position="814"/>
        <end position="833"/>
    </location>
</feature>
<dbReference type="InterPro" id="IPR037018">
    <property type="entry name" value="GH65_N"/>
</dbReference>